<feature type="region of interest" description="Disordered" evidence="1">
    <location>
        <begin position="42"/>
        <end position="66"/>
    </location>
</feature>
<evidence type="ECO:0000313" key="2">
    <source>
        <dbReference type="EMBL" id="TGO04915.1"/>
    </source>
</evidence>
<dbReference type="AlphaFoldDB" id="A0A4Z1DZ20"/>
<organism evidence="2 3">
    <name type="scientific">Serinibacter arcticus</name>
    <dbReference type="NCBI Taxonomy" id="1655435"/>
    <lineage>
        <taxon>Bacteria</taxon>
        <taxon>Bacillati</taxon>
        <taxon>Actinomycetota</taxon>
        <taxon>Actinomycetes</taxon>
        <taxon>Micrococcales</taxon>
        <taxon>Beutenbergiaceae</taxon>
        <taxon>Serinibacter</taxon>
    </lineage>
</organism>
<dbReference type="EMBL" id="RHPJ01000003">
    <property type="protein sequence ID" value="TGO04915.1"/>
    <property type="molecule type" value="Genomic_DNA"/>
</dbReference>
<protein>
    <recommendedName>
        <fullName evidence="4">SPOR domain-containing protein</fullName>
    </recommendedName>
</protein>
<sequence>MSDDANLTENGYYFNLATGAVEQGLQSSWTQRMGPYATREDAGAALAKARQRSEDWDEQDREWERS</sequence>
<accession>A0A4Z1DZ20</accession>
<gene>
    <name evidence="2" type="ORF">SERN_2508</name>
</gene>
<dbReference type="RefSeq" id="WP_199241599.1">
    <property type="nucleotide sequence ID" value="NZ_RHPJ01000003.1"/>
</dbReference>
<comment type="caution">
    <text evidence="2">The sequence shown here is derived from an EMBL/GenBank/DDBJ whole genome shotgun (WGS) entry which is preliminary data.</text>
</comment>
<dbReference type="Proteomes" id="UP000297318">
    <property type="component" value="Unassembled WGS sequence"/>
</dbReference>
<evidence type="ECO:0008006" key="4">
    <source>
        <dbReference type="Google" id="ProtNLM"/>
    </source>
</evidence>
<keyword evidence="3" id="KW-1185">Reference proteome</keyword>
<proteinExistence type="predicted"/>
<feature type="compositionally biased region" description="Acidic residues" evidence="1">
    <location>
        <begin position="55"/>
        <end position="66"/>
    </location>
</feature>
<evidence type="ECO:0000256" key="1">
    <source>
        <dbReference type="SAM" id="MobiDB-lite"/>
    </source>
</evidence>
<reference evidence="2 3" key="1">
    <citation type="submission" date="2018-11" db="EMBL/GenBank/DDBJ databases">
        <title>Complete genome sequencing of the Actinobacteria Serinibacter sp. K3-2.</title>
        <authorList>
            <person name="Rakitin A.L."/>
            <person name="Beletsky A.V."/>
            <person name="Mardanov A.V."/>
            <person name="Ravin N.V."/>
            <person name="Gromova A.S."/>
            <person name="Filippova S.N."/>
            <person name="Gal'Chenko V.F."/>
        </authorList>
    </citation>
    <scope>NUCLEOTIDE SEQUENCE [LARGE SCALE GENOMIC DNA]</scope>
    <source>
        <strain evidence="2 3">K3-2</strain>
    </source>
</reference>
<evidence type="ECO:0000313" key="3">
    <source>
        <dbReference type="Proteomes" id="UP000297318"/>
    </source>
</evidence>
<name>A0A4Z1DZ20_9MICO</name>